<organism evidence="1 2">
    <name type="scientific">Oryza meyeriana var. granulata</name>
    <dbReference type="NCBI Taxonomy" id="110450"/>
    <lineage>
        <taxon>Eukaryota</taxon>
        <taxon>Viridiplantae</taxon>
        <taxon>Streptophyta</taxon>
        <taxon>Embryophyta</taxon>
        <taxon>Tracheophyta</taxon>
        <taxon>Spermatophyta</taxon>
        <taxon>Magnoliopsida</taxon>
        <taxon>Liliopsida</taxon>
        <taxon>Poales</taxon>
        <taxon>Poaceae</taxon>
        <taxon>BOP clade</taxon>
        <taxon>Oryzoideae</taxon>
        <taxon>Oryzeae</taxon>
        <taxon>Oryzinae</taxon>
        <taxon>Oryza</taxon>
        <taxon>Oryza meyeriana</taxon>
    </lineage>
</organism>
<protein>
    <submittedName>
        <fullName evidence="1">Uncharacterized protein</fullName>
    </submittedName>
</protein>
<dbReference type="Proteomes" id="UP000479710">
    <property type="component" value="Unassembled WGS sequence"/>
</dbReference>
<comment type="caution">
    <text evidence="1">The sequence shown here is derived from an EMBL/GenBank/DDBJ whole genome shotgun (WGS) entry which is preliminary data.</text>
</comment>
<evidence type="ECO:0000313" key="2">
    <source>
        <dbReference type="Proteomes" id="UP000479710"/>
    </source>
</evidence>
<name>A0A6G1F0T9_9ORYZ</name>
<proteinExistence type="predicted"/>
<accession>A0A6G1F0T9</accession>
<dbReference type="AlphaFoldDB" id="A0A6G1F0T9"/>
<dbReference type="EMBL" id="SPHZ02000002">
    <property type="protein sequence ID" value="KAF0930493.1"/>
    <property type="molecule type" value="Genomic_DNA"/>
</dbReference>
<gene>
    <name evidence="1" type="ORF">E2562_032916</name>
</gene>
<evidence type="ECO:0000313" key="1">
    <source>
        <dbReference type="EMBL" id="KAF0930493.1"/>
    </source>
</evidence>
<sequence>MPAEVFDRSQHSAAAFCGSDDGARALEKGGPSDNGWGGVVGMMIRVQALISYLCRPGWSGAHGVEAGSQTVLQAEVRGFGCRAFDSASYDSEMDR</sequence>
<reference evidence="1 2" key="1">
    <citation type="submission" date="2019-11" db="EMBL/GenBank/DDBJ databases">
        <title>Whole genome sequence of Oryza granulata.</title>
        <authorList>
            <person name="Li W."/>
        </authorList>
    </citation>
    <scope>NUCLEOTIDE SEQUENCE [LARGE SCALE GENOMIC DNA]</scope>
    <source>
        <strain evidence="2">cv. Menghai</strain>
        <tissue evidence="1">Leaf</tissue>
    </source>
</reference>
<keyword evidence="2" id="KW-1185">Reference proteome</keyword>